<keyword evidence="4" id="KW-1185">Reference proteome</keyword>
<keyword evidence="1" id="KW-1133">Transmembrane helix</keyword>
<dbReference type="Proteomes" id="UP000001744">
    <property type="component" value="Unassembled WGS sequence"/>
</dbReference>
<dbReference type="VEuPathDB" id="FungiDB:SJAG_03202"/>
<dbReference type="AlphaFoldDB" id="B6K3L3"/>
<keyword evidence="2" id="KW-0732">Signal</keyword>
<feature type="transmembrane region" description="Helical" evidence="1">
    <location>
        <begin position="156"/>
        <end position="176"/>
    </location>
</feature>
<feature type="transmembrane region" description="Helical" evidence="1">
    <location>
        <begin position="334"/>
        <end position="355"/>
    </location>
</feature>
<dbReference type="RefSeq" id="XP_002174363.2">
    <property type="nucleotide sequence ID" value="XM_002174327.2"/>
</dbReference>
<keyword evidence="1" id="KW-0472">Membrane</keyword>
<dbReference type="JaponicusDB" id="SJAG_03202"/>
<feature type="transmembrane region" description="Helical" evidence="1">
    <location>
        <begin position="259"/>
        <end position="281"/>
    </location>
</feature>
<reference evidence="3 4" key="1">
    <citation type="journal article" date="2011" name="Science">
        <title>Comparative functional genomics of the fission yeasts.</title>
        <authorList>
            <person name="Rhind N."/>
            <person name="Chen Z."/>
            <person name="Yassour M."/>
            <person name="Thompson D.A."/>
            <person name="Haas B.J."/>
            <person name="Habib N."/>
            <person name="Wapinski I."/>
            <person name="Roy S."/>
            <person name="Lin M.F."/>
            <person name="Heiman D.I."/>
            <person name="Young S.K."/>
            <person name="Furuya K."/>
            <person name="Guo Y."/>
            <person name="Pidoux A."/>
            <person name="Chen H.M."/>
            <person name="Robbertse B."/>
            <person name="Goldberg J.M."/>
            <person name="Aoki K."/>
            <person name="Bayne E.H."/>
            <person name="Berlin A.M."/>
            <person name="Desjardins C.A."/>
            <person name="Dobbs E."/>
            <person name="Dukaj L."/>
            <person name="Fan L."/>
            <person name="FitzGerald M.G."/>
            <person name="French C."/>
            <person name="Gujja S."/>
            <person name="Hansen K."/>
            <person name="Keifenheim D."/>
            <person name="Levin J.Z."/>
            <person name="Mosher R.A."/>
            <person name="Mueller C.A."/>
            <person name="Pfiffner J."/>
            <person name="Priest M."/>
            <person name="Russ C."/>
            <person name="Smialowska A."/>
            <person name="Swoboda P."/>
            <person name="Sykes S.M."/>
            <person name="Vaughn M."/>
            <person name="Vengrova S."/>
            <person name="Yoder R."/>
            <person name="Zeng Q."/>
            <person name="Allshire R."/>
            <person name="Baulcombe D."/>
            <person name="Birren B.W."/>
            <person name="Brown W."/>
            <person name="Ekwall K."/>
            <person name="Kellis M."/>
            <person name="Leatherwood J."/>
            <person name="Levin H."/>
            <person name="Margalit H."/>
            <person name="Martienssen R."/>
            <person name="Nieduszynski C.A."/>
            <person name="Spatafora J.W."/>
            <person name="Friedman N."/>
            <person name="Dalgaard J.Z."/>
            <person name="Baumann P."/>
            <person name="Niki H."/>
            <person name="Regev A."/>
            <person name="Nusbaum C."/>
        </authorList>
    </citation>
    <scope>NUCLEOTIDE SEQUENCE [LARGE SCALE GENOMIC DNA]</scope>
    <source>
        <strain evidence="4">yFS275 / FY16936</strain>
    </source>
</reference>
<proteinExistence type="predicted"/>
<sequence>MLLFRFILGACMCMLSFALKVSRPNGELFQETFSVKPAVFIPDETFLKVAVPYDNSYDLLVAVSGMDTEGLVRSRLEQRLDDDESLLNGNIEEILNVELLHPGQDIKINIQKPGFYTVSVMSANKDETEGFAIEFIYPDVKRKSAPLVKIVFSAPLFKLNSVFELLLVTVCSIFAIRKSRERNIPKWAKWSAVPLSCIASLYLLTLTVSYIRNVVFPHSPSDINCPLEGVANFLRLIFFVTMATTEGTGRKTRVAIRSLAAFQVLFPFLFIVLLLLVTIYAGELVALVVLVSSVLAFVAAEVLQSILIVISLYRHYRLEKRQSRPLYSKAYYRLFVLCILQKLTSCFLGGFAALLSSNLRPLNALTASLYDIFSLHTLYSMRDIQDTPLLSSEGDAITDVKEDLWQPEGSV</sequence>
<protein>
    <submittedName>
        <fullName evidence="3">Uncharacterized protein</fullName>
    </submittedName>
</protein>
<organism evidence="3 4">
    <name type="scientific">Schizosaccharomyces japonicus (strain yFS275 / FY16936)</name>
    <name type="common">Fission yeast</name>
    <dbReference type="NCBI Taxonomy" id="402676"/>
    <lineage>
        <taxon>Eukaryota</taxon>
        <taxon>Fungi</taxon>
        <taxon>Dikarya</taxon>
        <taxon>Ascomycota</taxon>
        <taxon>Taphrinomycotina</taxon>
        <taxon>Schizosaccharomycetes</taxon>
        <taxon>Schizosaccharomycetales</taxon>
        <taxon>Schizosaccharomycetaceae</taxon>
        <taxon>Schizosaccharomyces</taxon>
    </lineage>
</organism>
<gene>
    <name evidence="3" type="ORF">SJAG_03202</name>
</gene>
<evidence type="ECO:0000256" key="1">
    <source>
        <dbReference type="SAM" id="Phobius"/>
    </source>
</evidence>
<evidence type="ECO:0000313" key="4">
    <source>
        <dbReference type="Proteomes" id="UP000001744"/>
    </source>
</evidence>
<keyword evidence="1" id="KW-0812">Transmembrane</keyword>
<name>B6K3L3_SCHJY</name>
<dbReference type="GeneID" id="7049111"/>
<evidence type="ECO:0000256" key="2">
    <source>
        <dbReference type="SAM" id="SignalP"/>
    </source>
</evidence>
<dbReference type="HOGENOM" id="CLU_669317_0_0_1"/>
<accession>B6K3L3</accession>
<feature type="chain" id="PRO_5002845068" evidence="2">
    <location>
        <begin position="19"/>
        <end position="411"/>
    </location>
</feature>
<dbReference type="EMBL" id="KE651167">
    <property type="protein sequence ID" value="EEB08070.2"/>
    <property type="molecule type" value="Genomic_DNA"/>
</dbReference>
<feature type="signal peptide" evidence="2">
    <location>
        <begin position="1"/>
        <end position="18"/>
    </location>
</feature>
<evidence type="ECO:0000313" key="3">
    <source>
        <dbReference type="EMBL" id="EEB08070.2"/>
    </source>
</evidence>
<feature type="transmembrane region" description="Helical" evidence="1">
    <location>
        <begin position="287"/>
        <end position="313"/>
    </location>
</feature>